<dbReference type="Gene3D" id="3.10.100.10">
    <property type="entry name" value="Mannose-Binding Protein A, subunit A"/>
    <property type="match status" value="1"/>
</dbReference>
<dbReference type="SMART" id="SM00034">
    <property type="entry name" value="CLECT"/>
    <property type="match status" value="1"/>
</dbReference>
<protein>
    <recommendedName>
        <fullName evidence="2">C-type lectin domain-containing protein</fullName>
    </recommendedName>
</protein>
<name>A0AAE1KP61_PETCI</name>
<dbReference type="AlphaFoldDB" id="A0AAE1KP61"/>
<reference evidence="3" key="1">
    <citation type="submission" date="2023-10" db="EMBL/GenBank/DDBJ databases">
        <title>Genome assemblies of two species of porcelain crab, Petrolisthes cinctipes and Petrolisthes manimaculis (Anomura: Porcellanidae).</title>
        <authorList>
            <person name="Angst P."/>
        </authorList>
    </citation>
    <scope>NUCLEOTIDE SEQUENCE</scope>
    <source>
        <strain evidence="3">PB745_01</strain>
        <tissue evidence="3">Gill</tissue>
    </source>
</reference>
<dbReference type="PROSITE" id="PS50041">
    <property type="entry name" value="C_TYPE_LECTIN_2"/>
    <property type="match status" value="1"/>
</dbReference>
<keyword evidence="1" id="KW-0732">Signal</keyword>
<evidence type="ECO:0000313" key="3">
    <source>
        <dbReference type="EMBL" id="KAK3879414.1"/>
    </source>
</evidence>
<comment type="caution">
    <text evidence="3">The sequence shown here is derived from an EMBL/GenBank/DDBJ whole genome shotgun (WGS) entry which is preliminary data.</text>
</comment>
<dbReference type="InterPro" id="IPR016187">
    <property type="entry name" value="CTDL_fold"/>
</dbReference>
<dbReference type="Pfam" id="PF00059">
    <property type="entry name" value="Lectin_C"/>
    <property type="match status" value="1"/>
</dbReference>
<sequence>MVASCGSSYFTLFLVLILGTGCEMSCVDHFMYYNGDCVLVDPITYGTWSDMRAYCQSLHSTADLITFPSIAMFEYLVQYLNNNEWPNLVFWVGGTDEGHEGIWSYVDGTLMPMGAPYWALNNCDGIIIQPDGNTKQNCAALDGDSFYYMTDKECEYQHGHPICYYD</sequence>
<dbReference type="InterPro" id="IPR016186">
    <property type="entry name" value="C-type_lectin-like/link_sf"/>
</dbReference>
<evidence type="ECO:0000259" key="2">
    <source>
        <dbReference type="PROSITE" id="PS50041"/>
    </source>
</evidence>
<organism evidence="3 4">
    <name type="scientific">Petrolisthes cinctipes</name>
    <name type="common">Flat porcelain crab</name>
    <dbReference type="NCBI Taxonomy" id="88211"/>
    <lineage>
        <taxon>Eukaryota</taxon>
        <taxon>Metazoa</taxon>
        <taxon>Ecdysozoa</taxon>
        <taxon>Arthropoda</taxon>
        <taxon>Crustacea</taxon>
        <taxon>Multicrustacea</taxon>
        <taxon>Malacostraca</taxon>
        <taxon>Eumalacostraca</taxon>
        <taxon>Eucarida</taxon>
        <taxon>Decapoda</taxon>
        <taxon>Pleocyemata</taxon>
        <taxon>Anomura</taxon>
        <taxon>Galatheoidea</taxon>
        <taxon>Porcellanidae</taxon>
        <taxon>Petrolisthes</taxon>
    </lineage>
</organism>
<evidence type="ECO:0000256" key="1">
    <source>
        <dbReference type="SAM" id="SignalP"/>
    </source>
</evidence>
<dbReference type="CDD" id="cd00037">
    <property type="entry name" value="CLECT"/>
    <property type="match status" value="1"/>
</dbReference>
<dbReference type="Proteomes" id="UP001286313">
    <property type="component" value="Unassembled WGS sequence"/>
</dbReference>
<dbReference type="SUPFAM" id="SSF56436">
    <property type="entry name" value="C-type lectin-like"/>
    <property type="match status" value="1"/>
</dbReference>
<proteinExistence type="predicted"/>
<accession>A0AAE1KP61</accession>
<feature type="chain" id="PRO_5042182486" description="C-type lectin domain-containing protein" evidence="1">
    <location>
        <begin position="25"/>
        <end position="166"/>
    </location>
</feature>
<feature type="signal peptide" evidence="1">
    <location>
        <begin position="1"/>
        <end position="24"/>
    </location>
</feature>
<gene>
    <name evidence="3" type="ORF">Pcinc_016012</name>
</gene>
<keyword evidence="4" id="KW-1185">Reference proteome</keyword>
<dbReference type="InterPro" id="IPR001304">
    <property type="entry name" value="C-type_lectin-like"/>
</dbReference>
<evidence type="ECO:0000313" key="4">
    <source>
        <dbReference type="Proteomes" id="UP001286313"/>
    </source>
</evidence>
<feature type="domain" description="C-type lectin" evidence="2">
    <location>
        <begin position="33"/>
        <end position="157"/>
    </location>
</feature>
<dbReference type="EMBL" id="JAWQEG010001446">
    <property type="protein sequence ID" value="KAK3879414.1"/>
    <property type="molecule type" value="Genomic_DNA"/>
</dbReference>